<protein>
    <submittedName>
        <fullName evidence="4">Ribonuclease H-like domain-containing protein</fullName>
    </submittedName>
</protein>
<dbReference type="InterPro" id="IPR012337">
    <property type="entry name" value="RNaseH-like_sf"/>
</dbReference>
<feature type="compositionally biased region" description="Basic and acidic residues" evidence="2">
    <location>
        <begin position="603"/>
        <end position="613"/>
    </location>
</feature>
<feature type="compositionally biased region" description="Polar residues" evidence="2">
    <location>
        <begin position="569"/>
        <end position="578"/>
    </location>
</feature>
<dbReference type="Pfam" id="PF22936">
    <property type="entry name" value="Pol_BBD"/>
    <property type="match status" value="1"/>
</dbReference>
<evidence type="ECO:0000313" key="4">
    <source>
        <dbReference type="EMBL" id="GJS66180.1"/>
    </source>
</evidence>
<evidence type="ECO:0000259" key="3">
    <source>
        <dbReference type="PROSITE" id="PS50994"/>
    </source>
</evidence>
<feature type="region of interest" description="Disordered" evidence="2">
    <location>
        <begin position="690"/>
        <end position="763"/>
    </location>
</feature>
<dbReference type="Proteomes" id="UP001151760">
    <property type="component" value="Unassembled WGS sequence"/>
</dbReference>
<gene>
    <name evidence="4" type="ORF">Tco_0680744</name>
</gene>
<dbReference type="InterPro" id="IPR001584">
    <property type="entry name" value="Integrase_cat-core"/>
</dbReference>
<sequence>MTKWSQPANVSLTYSHDDAESNHEMLPTRGAAPKQQQQVIPQTTAISNIKLPILKKEEYDIWAMNMEHYLEYIDNEVWKAIPKEAMRRFNGMDDAKRIWNHRLEGLEKGYDNSTLTSQFGKLMEHPLKNMVDRGIFDSGCSGHMTGNKDQLEDFEEFNGGSVTFGGSKCYISGKGKIRVGNLDFDSVYFVKELGNFNLFSISQICDKQHKVLFTETECLVVSSDFKMPDENQILFEDPRTAQYIENQLSHRVKIIRLDNGTEFKNRDMLEFCGNKGIKQEYSNARTPQQNEVAERMNRTLIEATRTMLADSLLPTTFWAEAVSTACYIFNRVRVTKPQNKTPYELLFGHKPIISYIRPFGCHVTILDTLSVLGKFDGKSDEGFLVGTSEATNNAVESRTSSTNSKKKEILTDPQQEKKVSSTDTLEDNPKIQDFGRELEEIALKHLGTVPENNSTSTPFRNTGSQTVILWVKAMQEELLQFKLQQVWVLVDLPHGMKDKYVVEILKKFDLVNVKAAITPMETKVALTKDEEAIDVMSTWVLETPRPLLPTMLLVATTNPNAGQEHHVVAQSQPSSSTLPVPFTSSPPVQSPPPIPTPTPIPETKPEPIGHTFEEPSPTHQHFSPPQEQAQGQMTMDDLLQVVPQLMSRIDSLETYLKQTKLTMGSVIVKLVKKVKKLEGILKRRNVVLSNSEEEELEAQGRKREEQVEDISPTTLEEAKTLSKVASQKPKSIDKGRRSIPSPDKGQREGKAPMIIEEAPKKSKEQILQEEASLAEAIRLDTLQKKRRLNKYTWILS</sequence>
<keyword evidence="1" id="KW-0645">Protease</keyword>
<dbReference type="InterPro" id="IPR039537">
    <property type="entry name" value="Retrotran_Ty1/copia-like"/>
</dbReference>
<keyword evidence="5" id="KW-1185">Reference proteome</keyword>
<dbReference type="PANTHER" id="PTHR42648">
    <property type="entry name" value="TRANSPOSASE, PUTATIVE-RELATED"/>
    <property type="match status" value="1"/>
</dbReference>
<dbReference type="SUPFAM" id="SSF53098">
    <property type="entry name" value="Ribonuclease H-like"/>
    <property type="match status" value="1"/>
</dbReference>
<proteinExistence type="predicted"/>
<feature type="region of interest" description="Disordered" evidence="2">
    <location>
        <begin position="1"/>
        <end position="33"/>
    </location>
</feature>
<feature type="compositionally biased region" description="Pro residues" evidence="2">
    <location>
        <begin position="588"/>
        <end position="602"/>
    </location>
</feature>
<feature type="region of interest" description="Disordered" evidence="2">
    <location>
        <begin position="392"/>
        <end position="426"/>
    </location>
</feature>
<evidence type="ECO:0000256" key="2">
    <source>
        <dbReference type="SAM" id="MobiDB-lite"/>
    </source>
</evidence>
<evidence type="ECO:0000313" key="5">
    <source>
        <dbReference type="Proteomes" id="UP001151760"/>
    </source>
</evidence>
<comment type="caution">
    <text evidence="4">The sequence shown here is derived from an EMBL/GenBank/DDBJ whole genome shotgun (WGS) entry which is preliminary data.</text>
</comment>
<feature type="compositionally biased region" description="Polar residues" evidence="2">
    <location>
        <begin position="1"/>
        <end position="14"/>
    </location>
</feature>
<dbReference type="PROSITE" id="PS50994">
    <property type="entry name" value="INTEGRASE"/>
    <property type="match status" value="1"/>
</dbReference>
<keyword evidence="1" id="KW-0378">Hydrolase</keyword>
<accession>A0ABQ4XLD2</accession>
<dbReference type="InterPro" id="IPR054722">
    <property type="entry name" value="PolX-like_BBD"/>
</dbReference>
<organism evidence="4 5">
    <name type="scientific">Tanacetum coccineum</name>
    <dbReference type="NCBI Taxonomy" id="301880"/>
    <lineage>
        <taxon>Eukaryota</taxon>
        <taxon>Viridiplantae</taxon>
        <taxon>Streptophyta</taxon>
        <taxon>Embryophyta</taxon>
        <taxon>Tracheophyta</taxon>
        <taxon>Spermatophyta</taxon>
        <taxon>Magnoliopsida</taxon>
        <taxon>eudicotyledons</taxon>
        <taxon>Gunneridae</taxon>
        <taxon>Pentapetalae</taxon>
        <taxon>asterids</taxon>
        <taxon>campanulids</taxon>
        <taxon>Asterales</taxon>
        <taxon>Asteraceae</taxon>
        <taxon>Asteroideae</taxon>
        <taxon>Anthemideae</taxon>
        <taxon>Anthemidinae</taxon>
        <taxon>Tanacetum</taxon>
    </lineage>
</organism>
<feature type="compositionally biased region" description="Polar residues" evidence="2">
    <location>
        <begin position="392"/>
        <end position="403"/>
    </location>
</feature>
<evidence type="ECO:0000256" key="1">
    <source>
        <dbReference type="ARBA" id="ARBA00022670"/>
    </source>
</evidence>
<dbReference type="EMBL" id="BQNB010009631">
    <property type="protein sequence ID" value="GJS66180.1"/>
    <property type="molecule type" value="Genomic_DNA"/>
</dbReference>
<name>A0ABQ4XLD2_9ASTR</name>
<feature type="compositionally biased region" description="Basic and acidic residues" evidence="2">
    <location>
        <begin position="405"/>
        <end position="420"/>
    </location>
</feature>
<feature type="domain" description="Integrase catalytic" evidence="3">
    <location>
        <begin position="253"/>
        <end position="350"/>
    </location>
</feature>
<dbReference type="InterPro" id="IPR036397">
    <property type="entry name" value="RNaseH_sf"/>
</dbReference>
<reference evidence="4" key="2">
    <citation type="submission" date="2022-01" db="EMBL/GenBank/DDBJ databases">
        <authorList>
            <person name="Yamashiro T."/>
            <person name="Shiraishi A."/>
            <person name="Satake H."/>
            <person name="Nakayama K."/>
        </authorList>
    </citation>
    <scope>NUCLEOTIDE SEQUENCE</scope>
</reference>
<feature type="region of interest" description="Disordered" evidence="2">
    <location>
        <begin position="562"/>
        <end position="631"/>
    </location>
</feature>
<reference evidence="4" key="1">
    <citation type="journal article" date="2022" name="Int. J. Mol. Sci.">
        <title>Draft Genome of Tanacetum Coccineum: Genomic Comparison of Closely Related Tanacetum-Family Plants.</title>
        <authorList>
            <person name="Yamashiro T."/>
            <person name="Shiraishi A."/>
            <person name="Nakayama K."/>
            <person name="Satake H."/>
        </authorList>
    </citation>
    <scope>NUCLEOTIDE SEQUENCE</scope>
</reference>
<dbReference type="PANTHER" id="PTHR42648:SF32">
    <property type="entry name" value="RIBONUCLEASE H-LIKE DOMAIN, GAG-PRE-INTEGRASE DOMAIN PROTEIN-RELATED"/>
    <property type="match status" value="1"/>
</dbReference>
<dbReference type="Gene3D" id="3.30.420.10">
    <property type="entry name" value="Ribonuclease H-like superfamily/Ribonuclease H"/>
    <property type="match status" value="1"/>
</dbReference>
<feature type="compositionally biased region" description="Polar residues" evidence="2">
    <location>
        <begin position="617"/>
        <end position="631"/>
    </location>
</feature>